<dbReference type="PANTHER" id="PTHR34807:SF3">
    <property type="entry name" value="OS08G0270800 PROTEIN"/>
    <property type="match status" value="1"/>
</dbReference>
<proteinExistence type="predicted"/>
<evidence type="ECO:0000313" key="3">
    <source>
        <dbReference type="EMBL" id="MBA4619568.1"/>
    </source>
</evidence>
<evidence type="ECO:0000256" key="2">
    <source>
        <dbReference type="SAM" id="MobiDB-lite"/>
    </source>
</evidence>
<dbReference type="AlphaFoldDB" id="A0A7C9CPK4"/>
<reference evidence="3" key="2">
    <citation type="submission" date="2020-07" db="EMBL/GenBank/DDBJ databases">
        <authorList>
            <person name="Vera ALvarez R."/>
            <person name="Arias-Moreno D.M."/>
            <person name="Jimenez-Jacinto V."/>
            <person name="Jimenez-Bremont J.F."/>
            <person name="Swaminathan K."/>
            <person name="Moose S.P."/>
            <person name="Guerrero-Gonzalez M.L."/>
            <person name="Marino-Ramirez L."/>
            <person name="Landsman D."/>
            <person name="Rodriguez-Kessler M."/>
            <person name="Delgado-Sanchez P."/>
        </authorList>
    </citation>
    <scope>NUCLEOTIDE SEQUENCE</scope>
    <source>
        <tissue evidence="3">Cladode</tissue>
    </source>
</reference>
<feature type="region of interest" description="Disordered" evidence="2">
    <location>
        <begin position="65"/>
        <end position="114"/>
    </location>
</feature>
<reference evidence="3" key="1">
    <citation type="journal article" date="2013" name="J. Plant Res.">
        <title>Effect of fungi and light on seed germination of three Opuntia species from semiarid lands of central Mexico.</title>
        <authorList>
            <person name="Delgado-Sanchez P."/>
            <person name="Jimenez-Bremont J.F."/>
            <person name="Guerrero-Gonzalez Mde L."/>
            <person name="Flores J."/>
        </authorList>
    </citation>
    <scope>NUCLEOTIDE SEQUENCE</scope>
    <source>
        <tissue evidence="3">Cladode</tissue>
    </source>
</reference>
<accession>A0A7C9CPK4</accession>
<protein>
    <submittedName>
        <fullName evidence="3">Uncharacterized protein</fullName>
    </submittedName>
</protein>
<sequence>MASRRSNSVDEEAKFREKHQVLLQEYLVLQKECVSKKRKLKEAKERKQTLLDEIRFLKQRRKFLLKMQSQNSEQQDADQPQKPDAKYDAGPSGRYASTSEPTFQNSRPTIGSTWNSGVGGKEVVGFEPLRVGKKPKNLFPNGKRAEKRKITWQDQVALKV</sequence>
<name>A0A7C9CPK4_OPUST</name>
<dbReference type="EMBL" id="GISG01026025">
    <property type="protein sequence ID" value="MBA4619568.1"/>
    <property type="molecule type" value="Transcribed_RNA"/>
</dbReference>
<feature type="compositionally biased region" description="Polar residues" evidence="2">
    <location>
        <begin position="95"/>
        <end position="114"/>
    </location>
</feature>
<dbReference type="PANTHER" id="PTHR34807">
    <property type="entry name" value="OS08G0270800 PROTEIN"/>
    <property type="match status" value="1"/>
</dbReference>
<feature type="coiled-coil region" evidence="1">
    <location>
        <begin position="26"/>
        <end position="60"/>
    </location>
</feature>
<organism evidence="3">
    <name type="scientific">Opuntia streptacantha</name>
    <name type="common">Prickly pear cactus</name>
    <name type="synonym">Opuntia cardona</name>
    <dbReference type="NCBI Taxonomy" id="393608"/>
    <lineage>
        <taxon>Eukaryota</taxon>
        <taxon>Viridiplantae</taxon>
        <taxon>Streptophyta</taxon>
        <taxon>Embryophyta</taxon>
        <taxon>Tracheophyta</taxon>
        <taxon>Spermatophyta</taxon>
        <taxon>Magnoliopsida</taxon>
        <taxon>eudicotyledons</taxon>
        <taxon>Gunneridae</taxon>
        <taxon>Pentapetalae</taxon>
        <taxon>Caryophyllales</taxon>
        <taxon>Cactineae</taxon>
        <taxon>Cactaceae</taxon>
        <taxon>Opuntioideae</taxon>
        <taxon>Opuntia</taxon>
    </lineage>
</organism>
<evidence type="ECO:0000256" key="1">
    <source>
        <dbReference type="SAM" id="Coils"/>
    </source>
</evidence>
<keyword evidence="1" id="KW-0175">Coiled coil</keyword>